<gene>
    <name evidence="2" type="ORF">CPB83DRAFT_899150</name>
</gene>
<protein>
    <submittedName>
        <fullName evidence="2">Uncharacterized protein</fullName>
    </submittedName>
</protein>
<sequence length="260" mass="30124">MNPEVPELQILKQELKALETTKLRSHINSALRMFFDSELGNKLDGAQPQDVEVDHFIEVQYFVDAVLDELEHQNREWENVSMGEAIELSHWVNNPWNLYRISKVLNQEKKRYGTLADFIKHDRIKEYLGWKVKNDETVRKAEAKRNELNDEILAKMQGIEELEQKKEDGKIKLEPDQTDDMEGVTDPRLLKWADQSIDDGYIPPTNLAVTDPQGLTVKFLIRDFIDHMATKGGERQQLRYLVGLNIKKKLTAAGFWPVPA</sequence>
<evidence type="ECO:0000313" key="3">
    <source>
        <dbReference type="Proteomes" id="UP000807306"/>
    </source>
</evidence>
<proteinExistence type="predicted"/>
<dbReference type="Proteomes" id="UP000807306">
    <property type="component" value="Unassembled WGS sequence"/>
</dbReference>
<evidence type="ECO:0000256" key="1">
    <source>
        <dbReference type="SAM" id="Coils"/>
    </source>
</evidence>
<accession>A0A9P6JJP4</accession>
<organism evidence="2 3">
    <name type="scientific">Crepidotus variabilis</name>
    <dbReference type="NCBI Taxonomy" id="179855"/>
    <lineage>
        <taxon>Eukaryota</taxon>
        <taxon>Fungi</taxon>
        <taxon>Dikarya</taxon>
        <taxon>Basidiomycota</taxon>
        <taxon>Agaricomycotina</taxon>
        <taxon>Agaricomycetes</taxon>
        <taxon>Agaricomycetidae</taxon>
        <taxon>Agaricales</taxon>
        <taxon>Agaricineae</taxon>
        <taxon>Crepidotaceae</taxon>
        <taxon>Crepidotus</taxon>
    </lineage>
</organism>
<reference evidence="2" key="1">
    <citation type="submission" date="2020-11" db="EMBL/GenBank/DDBJ databases">
        <authorList>
            <consortium name="DOE Joint Genome Institute"/>
            <person name="Ahrendt S."/>
            <person name="Riley R."/>
            <person name="Andreopoulos W."/>
            <person name="Labutti K."/>
            <person name="Pangilinan J."/>
            <person name="Ruiz-Duenas F.J."/>
            <person name="Barrasa J.M."/>
            <person name="Sanchez-Garcia M."/>
            <person name="Camarero S."/>
            <person name="Miyauchi S."/>
            <person name="Serrano A."/>
            <person name="Linde D."/>
            <person name="Babiker R."/>
            <person name="Drula E."/>
            <person name="Ayuso-Fernandez I."/>
            <person name="Pacheco R."/>
            <person name="Padilla G."/>
            <person name="Ferreira P."/>
            <person name="Barriuso J."/>
            <person name="Kellner H."/>
            <person name="Castanera R."/>
            <person name="Alfaro M."/>
            <person name="Ramirez L."/>
            <person name="Pisabarro A.G."/>
            <person name="Kuo A."/>
            <person name="Tritt A."/>
            <person name="Lipzen A."/>
            <person name="He G."/>
            <person name="Yan M."/>
            <person name="Ng V."/>
            <person name="Cullen D."/>
            <person name="Martin F."/>
            <person name="Rosso M.-N."/>
            <person name="Henrissat B."/>
            <person name="Hibbett D."/>
            <person name="Martinez A.T."/>
            <person name="Grigoriev I.V."/>
        </authorList>
    </citation>
    <scope>NUCLEOTIDE SEQUENCE</scope>
    <source>
        <strain evidence="2">CBS 506.95</strain>
    </source>
</reference>
<name>A0A9P6JJP4_9AGAR</name>
<keyword evidence="3" id="KW-1185">Reference proteome</keyword>
<evidence type="ECO:0000313" key="2">
    <source>
        <dbReference type="EMBL" id="KAF9523024.1"/>
    </source>
</evidence>
<feature type="coiled-coil region" evidence="1">
    <location>
        <begin position="131"/>
        <end position="165"/>
    </location>
</feature>
<keyword evidence="1" id="KW-0175">Coiled coil</keyword>
<dbReference type="EMBL" id="MU157927">
    <property type="protein sequence ID" value="KAF9523024.1"/>
    <property type="molecule type" value="Genomic_DNA"/>
</dbReference>
<comment type="caution">
    <text evidence="2">The sequence shown here is derived from an EMBL/GenBank/DDBJ whole genome shotgun (WGS) entry which is preliminary data.</text>
</comment>
<dbReference type="AlphaFoldDB" id="A0A9P6JJP4"/>